<evidence type="ECO:0000256" key="4">
    <source>
        <dbReference type="ARBA" id="ARBA00023157"/>
    </source>
</evidence>
<dbReference type="Pfam" id="PF00332">
    <property type="entry name" value="Glyco_hydro_17"/>
    <property type="match status" value="1"/>
</dbReference>
<keyword evidence="10" id="KW-1185">Reference proteome</keyword>
<dbReference type="PANTHER" id="PTHR32227">
    <property type="entry name" value="GLUCAN ENDO-1,3-BETA-GLUCOSIDASE BG1-RELATED-RELATED"/>
    <property type="match status" value="1"/>
</dbReference>
<feature type="domain" description="X8" evidence="8">
    <location>
        <begin position="183"/>
        <end position="270"/>
    </location>
</feature>
<evidence type="ECO:0000256" key="5">
    <source>
        <dbReference type="ARBA" id="ARBA00023295"/>
    </source>
</evidence>
<dbReference type="Pfam" id="PF07983">
    <property type="entry name" value="X8"/>
    <property type="match status" value="1"/>
</dbReference>
<feature type="non-terminal residue" evidence="9">
    <location>
        <position position="1"/>
    </location>
</feature>
<sequence length="282" mass="30676">PPSHSNADIFESYTGLPSGGIFRADIQDLMASIVKLLNDNGGALTVNIYPFLSHAVYTNALDGNLDTLVWALEKNGFPSLPIIVGEVGWPTDGDPKANPTLARKFNQGLINKIKQGKGTPKRQTLPDIYIFSLIDEDAKGIEPGNFERHWGLFNLDGTVKYPVDLGGGKNLTGAKGVQYLPRQWCVMDPNASVSDPNLDPSVKYACTHVDCTSLTYGSSCSGLDARGTASYAFNKYFQTMNQQSGRCEQFHNLSVITKTDPGSQGGSCWFEIMVDPKMNDQA</sequence>
<dbReference type="PROSITE" id="PS00587">
    <property type="entry name" value="GLYCOSYL_HYDROL_F17"/>
    <property type="match status" value="1"/>
</dbReference>
<evidence type="ECO:0000313" key="10">
    <source>
        <dbReference type="Proteomes" id="UP000030748"/>
    </source>
</evidence>
<keyword evidence="5 7" id="KW-0326">Glycosidase</keyword>
<evidence type="ECO:0000256" key="1">
    <source>
        <dbReference type="ARBA" id="ARBA00008773"/>
    </source>
</evidence>
<accession>A0A022QK06</accession>
<feature type="non-terminal residue" evidence="9">
    <location>
        <position position="282"/>
    </location>
</feature>
<dbReference type="SUPFAM" id="SSF51445">
    <property type="entry name" value="(Trans)glycosidases"/>
    <property type="match status" value="1"/>
</dbReference>
<dbReference type="InterPro" id="IPR017853">
    <property type="entry name" value="GH"/>
</dbReference>
<dbReference type="AlphaFoldDB" id="A0A022QK06"/>
<dbReference type="GO" id="GO:0005975">
    <property type="term" value="P:carbohydrate metabolic process"/>
    <property type="evidence" value="ECO:0007669"/>
    <property type="project" value="InterPro"/>
</dbReference>
<proteinExistence type="inferred from homology"/>
<dbReference type="EMBL" id="KI631414">
    <property type="protein sequence ID" value="EYU28286.1"/>
    <property type="molecule type" value="Genomic_DNA"/>
</dbReference>
<keyword evidence="3 7" id="KW-0378">Hydrolase</keyword>
<dbReference type="Proteomes" id="UP000030748">
    <property type="component" value="Unassembled WGS sequence"/>
</dbReference>
<comment type="similarity">
    <text evidence="1 6">Belongs to the glycosyl hydrolase 17 family.</text>
</comment>
<name>A0A022QK06_ERYGU</name>
<evidence type="ECO:0000313" key="9">
    <source>
        <dbReference type="EMBL" id="EYU28286.1"/>
    </source>
</evidence>
<keyword evidence="4" id="KW-1015">Disulfide bond</keyword>
<gene>
    <name evidence="9" type="ORF">MIMGU_mgv1a0242811mg</name>
</gene>
<dbReference type="SMART" id="SM00768">
    <property type="entry name" value="X8"/>
    <property type="match status" value="1"/>
</dbReference>
<dbReference type="eggNOG" id="ENOG502QR61">
    <property type="taxonomic scope" value="Eukaryota"/>
</dbReference>
<organism evidence="9 10">
    <name type="scientific">Erythranthe guttata</name>
    <name type="common">Yellow monkey flower</name>
    <name type="synonym">Mimulus guttatus</name>
    <dbReference type="NCBI Taxonomy" id="4155"/>
    <lineage>
        <taxon>Eukaryota</taxon>
        <taxon>Viridiplantae</taxon>
        <taxon>Streptophyta</taxon>
        <taxon>Embryophyta</taxon>
        <taxon>Tracheophyta</taxon>
        <taxon>Spermatophyta</taxon>
        <taxon>Magnoliopsida</taxon>
        <taxon>eudicotyledons</taxon>
        <taxon>Gunneridae</taxon>
        <taxon>Pentapetalae</taxon>
        <taxon>asterids</taxon>
        <taxon>lamiids</taxon>
        <taxon>Lamiales</taxon>
        <taxon>Phrymaceae</taxon>
        <taxon>Erythranthe</taxon>
    </lineage>
</organism>
<dbReference type="Gene3D" id="1.20.58.1040">
    <property type="match status" value="1"/>
</dbReference>
<reference evidence="9 10" key="1">
    <citation type="journal article" date="2013" name="Proc. Natl. Acad. Sci. U.S.A.">
        <title>Fine-scale variation in meiotic recombination in Mimulus inferred from population shotgun sequencing.</title>
        <authorList>
            <person name="Hellsten U."/>
            <person name="Wright K.M."/>
            <person name="Jenkins J."/>
            <person name="Shu S."/>
            <person name="Yuan Y."/>
            <person name="Wessler S.R."/>
            <person name="Schmutz J."/>
            <person name="Willis J.H."/>
            <person name="Rokhsar D.S."/>
        </authorList>
    </citation>
    <scope>NUCLEOTIDE SEQUENCE [LARGE SCALE GENOMIC DNA]</scope>
    <source>
        <strain evidence="10">cv. DUN x IM62</strain>
    </source>
</reference>
<dbReference type="Gene3D" id="3.20.20.80">
    <property type="entry name" value="Glycosidases"/>
    <property type="match status" value="2"/>
</dbReference>
<dbReference type="InterPro" id="IPR044965">
    <property type="entry name" value="Glyco_hydro_17_plant"/>
</dbReference>
<dbReference type="InterPro" id="IPR000490">
    <property type="entry name" value="Glyco_hydro_17"/>
</dbReference>
<keyword evidence="2" id="KW-0732">Signal</keyword>
<evidence type="ECO:0000256" key="2">
    <source>
        <dbReference type="ARBA" id="ARBA00022729"/>
    </source>
</evidence>
<protein>
    <recommendedName>
        <fullName evidence="8">X8 domain-containing protein</fullName>
    </recommendedName>
</protein>
<evidence type="ECO:0000256" key="3">
    <source>
        <dbReference type="ARBA" id="ARBA00022801"/>
    </source>
</evidence>
<evidence type="ECO:0000259" key="8">
    <source>
        <dbReference type="SMART" id="SM00768"/>
    </source>
</evidence>
<evidence type="ECO:0000256" key="6">
    <source>
        <dbReference type="RuleBase" id="RU004335"/>
    </source>
</evidence>
<dbReference type="GO" id="GO:0004553">
    <property type="term" value="F:hydrolase activity, hydrolyzing O-glycosyl compounds"/>
    <property type="evidence" value="ECO:0007669"/>
    <property type="project" value="InterPro"/>
</dbReference>
<dbReference type="STRING" id="4155.A0A022QK06"/>
<evidence type="ECO:0000256" key="7">
    <source>
        <dbReference type="RuleBase" id="RU004336"/>
    </source>
</evidence>
<dbReference type="InterPro" id="IPR012946">
    <property type="entry name" value="X8"/>
</dbReference>